<accession>A0ABQ0JGC1</accession>
<evidence type="ECO:0000259" key="4">
    <source>
        <dbReference type="Pfam" id="PF18974"/>
    </source>
</evidence>
<dbReference type="InterPro" id="IPR043764">
    <property type="entry name" value="DUF5710"/>
</dbReference>
<feature type="compositionally biased region" description="Polar residues" evidence="1">
    <location>
        <begin position="263"/>
        <end position="272"/>
    </location>
</feature>
<keyword evidence="6" id="KW-1185">Reference proteome</keyword>
<dbReference type="InterPro" id="IPR041459">
    <property type="entry name" value="MPTase-PolyVal"/>
</dbReference>
<name>A0ABQ0JGC1_9VIBR</name>
<reference evidence="6" key="2">
    <citation type="submission" date="2014-09" db="EMBL/GenBank/DDBJ databases">
        <authorList>
            <consortium name="NBRP consortium"/>
            <person name="Sawabe T."/>
            <person name="Meirelles P."/>
            <person name="Nakanishi M."/>
            <person name="Sayaka M."/>
            <person name="Hattori M."/>
            <person name="Ohkuma M."/>
        </authorList>
    </citation>
    <scope>NUCLEOTIDE SEQUENCE [LARGE SCALE GENOMIC DNA]</scope>
    <source>
        <strain evidence="6">JCM 19239</strain>
    </source>
</reference>
<organism evidence="5 6">
    <name type="scientific">Vibrio variabilis</name>
    <dbReference type="NCBI Taxonomy" id="990271"/>
    <lineage>
        <taxon>Bacteria</taxon>
        <taxon>Pseudomonadati</taxon>
        <taxon>Pseudomonadota</taxon>
        <taxon>Gammaproteobacteria</taxon>
        <taxon>Vibrionales</taxon>
        <taxon>Vibrionaceae</taxon>
        <taxon>Vibrio</taxon>
    </lineage>
</organism>
<feature type="region of interest" description="Disordered" evidence="1">
    <location>
        <begin position="399"/>
        <end position="440"/>
    </location>
</feature>
<feature type="domain" description="Polyvalent protein metallopeptidase" evidence="3">
    <location>
        <begin position="116"/>
        <end position="241"/>
    </location>
</feature>
<evidence type="ECO:0000259" key="2">
    <source>
        <dbReference type="Pfam" id="PF08401"/>
    </source>
</evidence>
<evidence type="ECO:0000313" key="5">
    <source>
        <dbReference type="EMBL" id="GAL27768.1"/>
    </source>
</evidence>
<feature type="compositionally biased region" description="Basic residues" evidence="1">
    <location>
        <begin position="409"/>
        <end position="421"/>
    </location>
</feature>
<dbReference type="Pfam" id="PF18974">
    <property type="entry name" value="DUF5710"/>
    <property type="match status" value="1"/>
</dbReference>
<feature type="domain" description="N-terminal" evidence="2">
    <location>
        <begin position="1"/>
        <end position="84"/>
    </location>
</feature>
<evidence type="ECO:0000259" key="3">
    <source>
        <dbReference type="Pfam" id="PF18818"/>
    </source>
</evidence>
<dbReference type="Pfam" id="PF08401">
    <property type="entry name" value="ArdcN"/>
    <property type="match status" value="1"/>
</dbReference>
<protein>
    <submittedName>
        <fullName evidence="5">DNA primase</fullName>
    </submittedName>
</protein>
<sequence>MPLNPTTGNRYKGINAIHLMAQGKGDPRWMTYKQASALNAQVRKGEKGTLIQYWKFHEERNKKDANGKAVLDSKGKPIKEQVKLDRPRPFSAVVFNAEQIDGLPKLEQQKPWNNIERAEHILQQSGASIFHGEPDGAFYRPSTDSIHLPNKEQFSNAERYYAVALHELGHWTGHASRLERDLSHPFGSEGYAREELRAEIGSMILSSELGIEHDTNQHATYVGSWIKALKEDPLEIFRAASDAEKIHQFVMSFDMKHTDTQEQKPSVSQGSSPKERQYLAVPYEERTQAKEAGAKWDKTEKSWYVSRHVSIEAFSQWLPNNIQETTKLSPQEEFAQALKSIGCEVDGEHPIMDGQKHRIRVETDKPNVKHQAGSGYYVGYLDGHPAGFMKNYKTGEELKWKSDSINSTRKSKPKSERKRLKNAQQDLLSKSKYSKRPQSA</sequence>
<dbReference type="InterPro" id="IPR013610">
    <property type="entry name" value="ArdC_N"/>
</dbReference>
<feature type="domain" description="DUF5710" evidence="4">
    <location>
        <begin position="276"/>
        <end position="319"/>
    </location>
</feature>
<evidence type="ECO:0000313" key="6">
    <source>
        <dbReference type="Proteomes" id="UP000029223"/>
    </source>
</evidence>
<dbReference type="Pfam" id="PF18818">
    <property type="entry name" value="MPTase-PolyVal"/>
    <property type="match status" value="1"/>
</dbReference>
<feature type="region of interest" description="Disordered" evidence="1">
    <location>
        <begin position="257"/>
        <end position="276"/>
    </location>
</feature>
<comment type="caution">
    <text evidence="5">The sequence shown here is derived from an EMBL/GenBank/DDBJ whole genome shotgun (WGS) entry which is preliminary data.</text>
</comment>
<dbReference type="EMBL" id="BBMS01000033">
    <property type="protein sequence ID" value="GAL27768.1"/>
    <property type="molecule type" value="Genomic_DNA"/>
</dbReference>
<reference evidence="6" key="1">
    <citation type="submission" date="2014-09" db="EMBL/GenBank/DDBJ databases">
        <title>Vibrio variabilis JCM 19239. (C206) whole genome shotgun sequence.</title>
        <authorList>
            <person name="Sawabe T."/>
            <person name="Meirelles P."/>
            <person name="Nakanishi M."/>
            <person name="Sayaka M."/>
            <person name="Hattori M."/>
            <person name="Ohkuma M."/>
        </authorList>
    </citation>
    <scope>NUCLEOTIDE SEQUENCE [LARGE SCALE GENOMIC DNA]</scope>
    <source>
        <strain evidence="6">JCM 19239</strain>
    </source>
</reference>
<gene>
    <name evidence="5" type="ORF">JCM19239_1489</name>
</gene>
<proteinExistence type="predicted"/>
<evidence type="ECO:0000256" key="1">
    <source>
        <dbReference type="SAM" id="MobiDB-lite"/>
    </source>
</evidence>
<dbReference type="Proteomes" id="UP000029223">
    <property type="component" value="Unassembled WGS sequence"/>
</dbReference>